<dbReference type="FunFam" id="1.20.272.10:FF:000001">
    <property type="entry name" value="Putative AAA family ATPase"/>
    <property type="match status" value="1"/>
</dbReference>
<name>A0A7J7BV95_TRIWF</name>
<evidence type="ECO:0000256" key="2">
    <source>
        <dbReference type="ARBA" id="ARBA00022705"/>
    </source>
</evidence>
<dbReference type="CDD" id="cd18139">
    <property type="entry name" value="HLD_clamp_RarA"/>
    <property type="match status" value="1"/>
</dbReference>
<dbReference type="FunCoup" id="A0A7J7BV95">
    <property type="interactions" value="2540"/>
</dbReference>
<organism evidence="7 8">
    <name type="scientific">Tripterygium wilfordii</name>
    <name type="common">Thunder God vine</name>
    <dbReference type="NCBI Taxonomy" id="458696"/>
    <lineage>
        <taxon>Eukaryota</taxon>
        <taxon>Viridiplantae</taxon>
        <taxon>Streptophyta</taxon>
        <taxon>Embryophyta</taxon>
        <taxon>Tracheophyta</taxon>
        <taxon>Spermatophyta</taxon>
        <taxon>Magnoliopsida</taxon>
        <taxon>eudicotyledons</taxon>
        <taxon>Gunneridae</taxon>
        <taxon>Pentapetalae</taxon>
        <taxon>rosids</taxon>
        <taxon>fabids</taxon>
        <taxon>Celastrales</taxon>
        <taxon>Celastraceae</taxon>
        <taxon>Tripterygium</taxon>
    </lineage>
</organism>
<dbReference type="EMBL" id="JAAARO010000023">
    <property type="protein sequence ID" value="KAF5725547.1"/>
    <property type="molecule type" value="Genomic_DNA"/>
</dbReference>
<dbReference type="InterPro" id="IPR032423">
    <property type="entry name" value="AAA_assoc_2"/>
</dbReference>
<evidence type="ECO:0000259" key="6">
    <source>
        <dbReference type="PROSITE" id="PS50030"/>
    </source>
</evidence>
<dbReference type="GO" id="GO:0016887">
    <property type="term" value="F:ATP hydrolysis activity"/>
    <property type="evidence" value="ECO:0007669"/>
    <property type="project" value="InterPro"/>
</dbReference>
<dbReference type="InParanoid" id="A0A7J7BV95"/>
<evidence type="ECO:0000313" key="8">
    <source>
        <dbReference type="Proteomes" id="UP000593562"/>
    </source>
</evidence>
<dbReference type="GO" id="GO:0000731">
    <property type="term" value="P:DNA synthesis involved in DNA repair"/>
    <property type="evidence" value="ECO:0007669"/>
    <property type="project" value="TreeGrafter"/>
</dbReference>
<evidence type="ECO:0000256" key="1">
    <source>
        <dbReference type="ARBA" id="ARBA00008959"/>
    </source>
</evidence>
<gene>
    <name evidence="7" type="ORF">HS088_TW23G00271</name>
</gene>
<dbReference type="SMART" id="SM00382">
    <property type="entry name" value="AAA"/>
    <property type="match status" value="1"/>
</dbReference>
<dbReference type="FunFam" id="1.10.8.60:FF:000195">
    <property type="entry name" value="AAA-type ATPase family protein"/>
    <property type="match status" value="1"/>
</dbReference>
<dbReference type="GO" id="GO:0008047">
    <property type="term" value="F:enzyme activator activity"/>
    <property type="evidence" value="ECO:0007669"/>
    <property type="project" value="TreeGrafter"/>
</dbReference>
<dbReference type="AlphaFoldDB" id="A0A7J7BV95"/>
<sequence length="551" mass="60013">MEEEMEQLLSMGFSNDLAAQALAATGGKSTLKATEWILSHKHSSSTSSSPPNPNPSPVQPKLDRFFHCHSKPSNSTIKEQQNDSPLIEEEQSPSAALTKRPKLAVNGQSTTTNNHRVHVPPHQPLSERMRPRTVNDIVGQDHLLSSASILRSAIDRKRLPSIVLWGPPGTGKTSIAKAIVASNELQSSYRFVALSAVTCGVKDVRDAVDDAKKTRKLNGKRTVLFVDEVHRFNKSQQDSFLPVIEDGSIVFIGATTENPSFHLITPLLSRCRVLTLNSLKPEHVETLLKRAVDDGEKGLAKSVGMKVSVSDEVIQFLSANCDGDARVALNALEISATTADARLNEENVFASSNAVIVTVDDAKEALQCKHLAYDKAGEEHYNLISALHKSMRGSDANAAIYWLTRMLEGGEEPLYIARRLIRFASEDVGLADPLALNQSVACYQACHFLGMPECNVILAQCAAYLALAPKSVSVYRAIGAAQKVIRESVGQNEGVPLHLRNAPTKLMKDIGYGKGYIYTPDNPSATQSYLPPSLQGYKFLDWPNADVVDGQ</sequence>
<dbReference type="GO" id="GO:0005634">
    <property type="term" value="C:nucleus"/>
    <property type="evidence" value="ECO:0007669"/>
    <property type="project" value="TreeGrafter"/>
</dbReference>
<dbReference type="SUPFAM" id="SSF48019">
    <property type="entry name" value="post-AAA+ oligomerization domain-like"/>
    <property type="match status" value="1"/>
</dbReference>
<dbReference type="InterPro" id="IPR021886">
    <property type="entry name" value="MgsA_C"/>
</dbReference>
<dbReference type="InterPro" id="IPR003593">
    <property type="entry name" value="AAA+_ATPase"/>
</dbReference>
<dbReference type="SUPFAM" id="SSF52540">
    <property type="entry name" value="P-loop containing nucleoside triphosphate hydrolases"/>
    <property type="match status" value="1"/>
</dbReference>
<dbReference type="SMART" id="SM00165">
    <property type="entry name" value="UBA"/>
    <property type="match status" value="1"/>
</dbReference>
<dbReference type="OrthoDB" id="10265467at2759"/>
<dbReference type="GO" id="GO:0017116">
    <property type="term" value="F:single-stranded DNA helicase activity"/>
    <property type="evidence" value="ECO:0007669"/>
    <property type="project" value="TreeGrafter"/>
</dbReference>
<dbReference type="Pfam" id="PF16193">
    <property type="entry name" value="AAA_assoc_2"/>
    <property type="match status" value="1"/>
</dbReference>
<evidence type="ECO:0000256" key="3">
    <source>
        <dbReference type="ARBA" id="ARBA00022741"/>
    </source>
</evidence>
<dbReference type="Gene3D" id="1.10.8.10">
    <property type="entry name" value="DNA helicase RuvA subunit, C-terminal domain"/>
    <property type="match status" value="1"/>
</dbReference>
<feature type="compositionally biased region" description="Polar residues" evidence="5">
    <location>
        <begin position="71"/>
        <end position="84"/>
    </location>
</feature>
<reference evidence="7 8" key="1">
    <citation type="journal article" date="2020" name="Nat. Commun.">
        <title>Genome of Tripterygium wilfordii and identification of cytochrome P450 involved in triptolide biosynthesis.</title>
        <authorList>
            <person name="Tu L."/>
            <person name="Su P."/>
            <person name="Zhang Z."/>
            <person name="Gao L."/>
            <person name="Wang J."/>
            <person name="Hu T."/>
            <person name="Zhou J."/>
            <person name="Zhang Y."/>
            <person name="Zhao Y."/>
            <person name="Liu Y."/>
            <person name="Song Y."/>
            <person name="Tong Y."/>
            <person name="Lu Y."/>
            <person name="Yang J."/>
            <person name="Xu C."/>
            <person name="Jia M."/>
            <person name="Peters R.J."/>
            <person name="Huang L."/>
            <person name="Gao W."/>
        </authorList>
    </citation>
    <scope>NUCLEOTIDE SEQUENCE [LARGE SCALE GENOMIC DNA]</scope>
    <source>
        <strain evidence="8">cv. XIE 37</strain>
        <tissue evidence="7">Leaf</tissue>
    </source>
</reference>
<dbReference type="Pfam" id="PF00004">
    <property type="entry name" value="AAA"/>
    <property type="match status" value="1"/>
</dbReference>
<dbReference type="InterPro" id="IPR003959">
    <property type="entry name" value="ATPase_AAA_core"/>
</dbReference>
<dbReference type="CDD" id="cd00009">
    <property type="entry name" value="AAA"/>
    <property type="match status" value="1"/>
</dbReference>
<feature type="region of interest" description="Disordered" evidence="5">
    <location>
        <begin position="35"/>
        <end position="127"/>
    </location>
</feature>
<comment type="caution">
    <text evidence="7">The sequence shown here is derived from an EMBL/GenBank/DDBJ whole genome shotgun (WGS) entry which is preliminary data.</text>
</comment>
<proteinExistence type="inferred from homology"/>
<protein>
    <submittedName>
        <fullName evidence="7">AAA-type ATPase family protein</fullName>
    </submittedName>
</protein>
<dbReference type="GO" id="GO:0006261">
    <property type="term" value="P:DNA-templated DNA replication"/>
    <property type="evidence" value="ECO:0007669"/>
    <property type="project" value="TreeGrafter"/>
</dbReference>
<dbReference type="FunFam" id="3.40.50.300:FF:000137">
    <property type="entry name" value="Replication-associated recombination protein A"/>
    <property type="match status" value="1"/>
</dbReference>
<dbReference type="Proteomes" id="UP000593562">
    <property type="component" value="Unassembled WGS sequence"/>
</dbReference>
<dbReference type="Pfam" id="PF12002">
    <property type="entry name" value="MgsA_C"/>
    <property type="match status" value="1"/>
</dbReference>
<keyword evidence="2" id="KW-0235">DNA replication</keyword>
<dbReference type="GO" id="GO:0005524">
    <property type="term" value="F:ATP binding"/>
    <property type="evidence" value="ECO:0007669"/>
    <property type="project" value="UniProtKB-KW"/>
</dbReference>
<comment type="similarity">
    <text evidence="1">Belongs to the AAA ATPase family. RarA/MGS1/WRNIP1 subfamily.</text>
</comment>
<dbReference type="SUPFAM" id="SSF46934">
    <property type="entry name" value="UBA-like"/>
    <property type="match status" value="1"/>
</dbReference>
<evidence type="ECO:0000256" key="4">
    <source>
        <dbReference type="ARBA" id="ARBA00022840"/>
    </source>
</evidence>
<dbReference type="InterPro" id="IPR008921">
    <property type="entry name" value="DNA_pol3_clamp-load_cplx_C"/>
</dbReference>
<dbReference type="Gene3D" id="1.10.8.60">
    <property type="match status" value="1"/>
</dbReference>
<accession>A0A7J7BV95</accession>
<keyword evidence="8" id="KW-1185">Reference proteome</keyword>
<dbReference type="InterPro" id="IPR015940">
    <property type="entry name" value="UBA"/>
</dbReference>
<dbReference type="InterPro" id="IPR009060">
    <property type="entry name" value="UBA-like_sf"/>
</dbReference>
<keyword evidence="4" id="KW-0067">ATP-binding</keyword>
<dbReference type="Gene3D" id="1.20.272.10">
    <property type="match status" value="1"/>
</dbReference>
<dbReference type="PANTHER" id="PTHR13779:SF7">
    <property type="entry name" value="ATPASE WRNIP1"/>
    <property type="match status" value="1"/>
</dbReference>
<dbReference type="Gene3D" id="3.40.50.300">
    <property type="entry name" value="P-loop containing nucleotide triphosphate hydrolases"/>
    <property type="match status" value="1"/>
</dbReference>
<evidence type="ECO:0000256" key="5">
    <source>
        <dbReference type="SAM" id="MobiDB-lite"/>
    </source>
</evidence>
<evidence type="ECO:0000313" key="7">
    <source>
        <dbReference type="EMBL" id="KAF5725547.1"/>
    </source>
</evidence>
<feature type="domain" description="UBA" evidence="6">
    <location>
        <begin position="1"/>
        <end position="40"/>
    </location>
</feature>
<dbReference type="PANTHER" id="PTHR13779">
    <property type="entry name" value="WERNER HELICASE-INTERACTING PROTEIN 1 FAMILY MEMBER"/>
    <property type="match status" value="1"/>
</dbReference>
<keyword evidence="3" id="KW-0547">Nucleotide-binding</keyword>
<dbReference type="InterPro" id="IPR051314">
    <property type="entry name" value="AAA_ATPase_RarA/MGS1/WRNIP1"/>
</dbReference>
<dbReference type="PROSITE" id="PS50030">
    <property type="entry name" value="UBA"/>
    <property type="match status" value="1"/>
</dbReference>
<dbReference type="InterPro" id="IPR027417">
    <property type="entry name" value="P-loop_NTPase"/>
</dbReference>
<dbReference type="Pfam" id="PF22562">
    <property type="entry name" value="UBA_7"/>
    <property type="match status" value="1"/>
</dbReference>
<dbReference type="Gene3D" id="1.10.3710.10">
    <property type="entry name" value="DNA polymerase III clamp loader subunits, C-terminal domain"/>
    <property type="match status" value="1"/>
</dbReference>
<dbReference type="GO" id="GO:0003677">
    <property type="term" value="F:DNA binding"/>
    <property type="evidence" value="ECO:0007669"/>
    <property type="project" value="InterPro"/>
</dbReference>